<evidence type="ECO:0008006" key="3">
    <source>
        <dbReference type="Google" id="ProtNLM"/>
    </source>
</evidence>
<dbReference type="KEGG" id="coy:HF329_10765"/>
<sequence>MNHEPVFEFSEHFDGEFLRQLFDGNLEHVIALFEDLYQTIPELLRAIRDDMASADWINAATKVHQLKSTVKFILKSNHPEELRRMEHQLYHIIQPLPLSDTPTISREASNIIADFHRIHLEILAARQFVLAEINRMRIYLSHPQRRH</sequence>
<evidence type="ECO:0000313" key="2">
    <source>
        <dbReference type="Proteomes" id="UP000502421"/>
    </source>
</evidence>
<dbReference type="RefSeq" id="WP_168804031.1">
    <property type="nucleotide sequence ID" value="NZ_CP051205.1"/>
</dbReference>
<dbReference type="EMBL" id="CP051205">
    <property type="protein sequence ID" value="QJB31774.1"/>
    <property type="molecule type" value="Genomic_DNA"/>
</dbReference>
<name>A0AAE6ZHY0_9BACT</name>
<dbReference type="Gene3D" id="1.20.120.160">
    <property type="entry name" value="HPT domain"/>
    <property type="match status" value="1"/>
</dbReference>
<evidence type="ECO:0000313" key="1">
    <source>
        <dbReference type="EMBL" id="QJB31774.1"/>
    </source>
</evidence>
<accession>A0AAE6ZHY0</accession>
<reference evidence="2" key="1">
    <citation type="submission" date="2020-04" db="EMBL/GenBank/DDBJ databases">
        <authorList>
            <person name="Kittiwongwattana C."/>
        </authorList>
    </citation>
    <scope>NUCLEOTIDE SEQUENCE [LARGE SCALE GENOMIC DNA]</scope>
    <source>
        <strain evidence="2">1310</strain>
    </source>
</reference>
<organism evidence="1 2">
    <name type="scientific">Chitinophaga oryzae</name>
    <dbReference type="NCBI Taxonomy" id="2725414"/>
    <lineage>
        <taxon>Bacteria</taxon>
        <taxon>Pseudomonadati</taxon>
        <taxon>Bacteroidota</taxon>
        <taxon>Chitinophagia</taxon>
        <taxon>Chitinophagales</taxon>
        <taxon>Chitinophagaceae</taxon>
        <taxon>Chitinophaga</taxon>
    </lineage>
</organism>
<proteinExistence type="predicted"/>
<dbReference type="InterPro" id="IPR036641">
    <property type="entry name" value="HPT_dom_sf"/>
</dbReference>
<protein>
    <recommendedName>
        <fullName evidence="3">HPt domain-containing protein</fullName>
    </recommendedName>
</protein>
<dbReference type="AlphaFoldDB" id="A0AAE6ZHY0"/>
<dbReference type="GO" id="GO:0000160">
    <property type="term" value="P:phosphorelay signal transduction system"/>
    <property type="evidence" value="ECO:0007669"/>
    <property type="project" value="InterPro"/>
</dbReference>
<dbReference type="Proteomes" id="UP000502421">
    <property type="component" value="Chromosome"/>
</dbReference>
<dbReference type="SUPFAM" id="SSF47226">
    <property type="entry name" value="Histidine-containing phosphotransfer domain, HPT domain"/>
    <property type="match status" value="1"/>
</dbReference>
<gene>
    <name evidence="1" type="ORF">HF329_10765</name>
</gene>